<evidence type="ECO:0008006" key="3">
    <source>
        <dbReference type="Google" id="ProtNLM"/>
    </source>
</evidence>
<reference evidence="2" key="2">
    <citation type="submission" date="2023-11" db="UniProtKB">
        <authorList>
            <consortium name="WormBaseParasite"/>
        </authorList>
    </citation>
    <scope>IDENTIFICATION</scope>
</reference>
<proteinExistence type="predicted"/>
<name>A0AA85EVI3_9TREM</name>
<keyword evidence="1" id="KW-1185">Reference proteome</keyword>
<dbReference type="WBParaSite" id="SRDH1_25330.1">
    <property type="protein sequence ID" value="SRDH1_25330.1"/>
    <property type="gene ID" value="SRDH1_25330"/>
</dbReference>
<evidence type="ECO:0000313" key="1">
    <source>
        <dbReference type="Proteomes" id="UP000050792"/>
    </source>
</evidence>
<dbReference type="AlphaFoldDB" id="A0AA85EVI3"/>
<organism evidence="1 2">
    <name type="scientific">Schistosoma rodhaini</name>
    <dbReference type="NCBI Taxonomy" id="6188"/>
    <lineage>
        <taxon>Eukaryota</taxon>
        <taxon>Metazoa</taxon>
        <taxon>Spiralia</taxon>
        <taxon>Lophotrochozoa</taxon>
        <taxon>Platyhelminthes</taxon>
        <taxon>Trematoda</taxon>
        <taxon>Digenea</taxon>
        <taxon>Strigeidida</taxon>
        <taxon>Schistosomatoidea</taxon>
        <taxon>Schistosomatidae</taxon>
        <taxon>Schistosoma</taxon>
    </lineage>
</organism>
<protein>
    <recommendedName>
        <fullName evidence="3">Apple domain-containing protein</fullName>
    </recommendedName>
</protein>
<evidence type="ECO:0000313" key="2">
    <source>
        <dbReference type="WBParaSite" id="SRDH1_25330.1"/>
    </source>
</evidence>
<reference evidence="1" key="1">
    <citation type="submission" date="2022-06" db="EMBL/GenBank/DDBJ databases">
        <authorList>
            <person name="Berger JAMES D."/>
            <person name="Berger JAMES D."/>
        </authorList>
    </citation>
    <scope>NUCLEOTIDE SEQUENCE [LARGE SCALE GENOMIC DNA]</scope>
</reference>
<sequence length="247" mass="29081">MLLFIIIFIYSINYFILYTNESFIIIDDGILRNFCQANDVCNQLNTIHEKYFLMGLNYPQWLPGKNYTNKIFWTSIVYLLPEIIKTPNTKMILRDANPNPNSNNNNNNTTIIVDKQSLISPSGILHFTNTIKLQSNLLTNKKNYSIVCELSLKGIQMMTRFKYQSFTKLFNFNYLNNNPKFDSCYNQIRAASLNECLYKCSMTEECRMIYYSKEKHVCVQMLHVYALLPTLFSRYSIAWESYIKQIV</sequence>
<dbReference type="Proteomes" id="UP000050792">
    <property type="component" value="Unassembled WGS sequence"/>
</dbReference>
<accession>A0AA85EVI3</accession>